<proteinExistence type="predicted"/>
<protein>
    <recommendedName>
        <fullName evidence="4">Protein grindelwald</fullName>
    </recommendedName>
</protein>
<gene>
    <name evidence="2" type="ORF">AGLY_006735</name>
</gene>
<sequence>MMHRPVGLTLRKLCGELVCPKYHLCQIHDLQCYPCQSYCNETSNNFDANICEQQCQDYIHDYIQHYVKASEIQGSLQDLEILKLMIICITVLMILALVLMSITAVFMWNQKKNMWNIENNSKDSYLKKNMFSLKLNNYAVSMMSETMDKPLTESMMIAAPKMPCSSPNKLPCEDVTLETQENTSYDNLAMWKVSPEICSSNL</sequence>
<evidence type="ECO:0000256" key="1">
    <source>
        <dbReference type="SAM" id="Phobius"/>
    </source>
</evidence>
<evidence type="ECO:0008006" key="4">
    <source>
        <dbReference type="Google" id="ProtNLM"/>
    </source>
</evidence>
<organism evidence="2 3">
    <name type="scientific">Aphis glycines</name>
    <name type="common">Soybean aphid</name>
    <dbReference type="NCBI Taxonomy" id="307491"/>
    <lineage>
        <taxon>Eukaryota</taxon>
        <taxon>Metazoa</taxon>
        <taxon>Ecdysozoa</taxon>
        <taxon>Arthropoda</taxon>
        <taxon>Hexapoda</taxon>
        <taxon>Insecta</taxon>
        <taxon>Pterygota</taxon>
        <taxon>Neoptera</taxon>
        <taxon>Paraneoptera</taxon>
        <taxon>Hemiptera</taxon>
        <taxon>Sternorrhyncha</taxon>
        <taxon>Aphidomorpha</taxon>
        <taxon>Aphidoidea</taxon>
        <taxon>Aphididae</taxon>
        <taxon>Aphidini</taxon>
        <taxon>Aphis</taxon>
        <taxon>Aphis</taxon>
    </lineage>
</organism>
<evidence type="ECO:0000313" key="3">
    <source>
        <dbReference type="Proteomes" id="UP000475862"/>
    </source>
</evidence>
<dbReference type="OrthoDB" id="6599193at2759"/>
<feature type="transmembrane region" description="Helical" evidence="1">
    <location>
        <begin position="84"/>
        <end position="108"/>
    </location>
</feature>
<keyword evidence="3" id="KW-1185">Reference proteome</keyword>
<reference evidence="2 3" key="1">
    <citation type="submission" date="2019-08" db="EMBL/GenBank/DDBJ databases">
        <title>The genome of the soybean aphid Biotype 1, its phylome, world population structure and adaptation to the North American continent.</title>
        <authorList>
            <person name="Giordano R."/>
            <person name="Donthu R.K."/>
            <person name="Hernandez A.G."/>
            <person name="Wright C.L."/>
            <person name="Zimin A.V."/>
        </authorList>
    </citation>
    <scope>NUCLEOTIDE SEQUENCE [LARGE SCALE GENOMIC DNA]</scope>
    <source>
        <tissue evidence="2">Whole aphids</tissue>
    </source>
</reference>
<keyword evidence="1" id="KW-0472">Membrane</keyword>
<accession>A0A6G0TQN5</accession>
<keyword evidence="1" id="KW-0812">Transmembrane</keyword>
<dbReference type="AlphaFoldDB" id="A0A6G0TQN5"/>
<dbReference type="Proteomes" id="UP000475862">
    <property type="component" value="Unassembled WGS sequence"/>
</dbReference>
<dbReference type="EMBL" id="VYZN01000019">
    <property type="protein sequence ID" value="KAE9536928.1"/>
    <property type="molecule type" value="Genomic_DNA"/>
</dbReference>
<evidence type="ECO:0000313" key="2">
    <source>
        <dbReference type="EMBL" id="KAE9536928.1"/>
    </source>
</evidence>
<comment type="caution">
    <text evidence="2">The sequence shown here is derived from an EMBL/GenBank/DDBJ whole genome shotgun (WGS) entry which is preliminary data.</text>
</comment>
<name>A0A6G0TQN5_APHGL</name>
<keyword evidence="1" id="KW-1133">Transmembrane helix</keyword>